<keyword evidence="1" id="KW-1133">Transmembrane helix</keyword>
<keyword evidence="3" id="KW-1185">Reference proteome</keyword>
<accession>A0A6A5BWJ3</accession>
<dbReference type="InterPro" id="IPR011042">
    <property type="entry name" value="6-blade_b-propeller_TolB-like"/>
</dbReference>
<reference evidence="2 3" key="1">
    <citation type="journal article" date="2019" name="Sci. Rep.">
        <title>Nanopore sequencing improves the draft genome of the human pathogenic amoeba Naegleria fowleri.</title>
        <authorList>
            <person name="Liechti N."/>
            <person name="Schurch N."/>
            <person name="Bruggmann R."/>
            <person name="Wittwer M."/>
        </authorList>
    </citation>
    <scope>NUCLEOTIDE SEQUENCE [LARGE SCALE GENOMIC DNA]</scope>
    <source>
        <strain evidence="2 3">ATCC 30894</strain>
    </source>
</reference>
<dbReference type="RefSeq" id="XP_044562388.1">
    <property type="nucleotide sequence ID" value="XM_044706251.1"/>
</dbReference>
<gene>
    <name evidence="2" type="ORF">FDP41_002997</name>
</gene>
<evidence type="ECO:0000313" key="2">
    <source>
        <dbReference type="EMBL" id="KAF0977675.1"/>
    </source>
</evidence>
<name>A0A6A5BWJ3_NAEFO</name>
<organism evidence="2 3">
    <name type="scientific">Naegleria fowleri</name>
    <name type="common">Brain eating amoeba</name>
    <dbReference type="NCBI Taxonomy" id="5763"/>
    <lineage>
        <taxon>Eukaryota</taxon>
        <taxon>Discoba</taxon>
        <taxon>Heterolobosea</taxon>
        <taxon>Tetramitia</taxon>
        <taxon>Eutetramitia</taxon>
        <taxon>Vahlkampfiidae</taxon>
        <taxon>Naegleria</taxon>
    </lineage>
</organism>
<evidence type="ECO:0000256" key="1">
    <source>
        <dbReference type="SAM" id="Phobius"/>
    </source>
</evidence>
<evidence type="ECO:0000313" key="3">
    <source>
        <dbReference type="Proteomes" id="UP000444721"/>
    </source>
</evidence>
<sequence length="112" mass="11492">MASKSQQISAIGLLTGVASTYNITDIGGGFRAGDGYSPLLASLGLVSGLAVVSQNLYVTDGSMNLLRKIDMSNPQNPIIQTIAGVLNDKGYNGDNLLATLATLSSPSSIAFN</sequence>
<dbReference type="Proteomes" id="UP000444721">
    <property type="component" value="Unassembled WGS sequence"/>
</dbReference>
<keyword evidence="1" id="KW-0472">Membrane</keyword>
<dbReference type="VEuPathDB" id="AmoebaDB:NfTy_058240"/>
<dbReference type="Gene3D" id="2.120.10.30">
    <property type="entry name" value="TolB, C-terminal domain"/>
    <property type="match status" value="1"/>
</dbReference>
<keyword evidence="1" id="KW-0812">Transmembrane</keyword>
<dbReference type="VEuPathDB" id="AmoebaDB:FDP41_002997"/>
<dbReference type="GeneID" id="68110215"/>
<proteinExistence type="predicted"/>
<dbReference type="AlphaFoldDB" id="A0A6A5BWJ3"/>
<comment type="caution">
    <text evidence="2">The sequence shown here is derived from an EMBL/GenBank/DDBJ whole genome shotgun (WGS) entry which is preliminary data.</text>
</comment>
<dbReference type="EMBL" id="VFQX01000033">
    <property type="protein sequence ID" value="KAF0977675.1"/>
    <property type="molecule type" value="Genomic_DNA"/>
</dbReference>
<feature type="transmembrane region" description="Helical" evidence="1">
    <location>
        <begin position="36"/>
        <end position="58"/>
    </location>
</feature>
<dbReference type="VEuPathDB" id="AmoebaDB:NF0119650"/>
<protein>
    <submittedName>
        <fullName evidence="2">Uncharacterized protein</fullName>
    </submittedName>
</protein>